<name>A0ABW7I852_9RHOB</name>
<dbReference type="InterPro" id="IPR004794">
    <property type="entry name" value="Eubact_RibD"/>
</dbReference>
<dbReference type="InterPro" id="IPR024072">
    <property type="entry name" value="DHFR-like_dom_sf"/>
</dbReference>
<evidence type="ECO:0000256" key="2">
    <source>
        <dbReference type="ARBA" id="ARBA00004882"/>
    </source>
</evidence>
<feature type="domain" description="CMP/dCMP-type deaminase" evidence="13">
    <location>
        <begin position="1"/>
        <end position="117"/>
    </location>
</feature>
<dbReference type="InterPro" id="IPR011549">
    <property type="entry name" value="RibD_C"/>
</dbReference>
<dbReference type="EC" id="3.5.4.26" evidence="12"/>
<evidence type="ECO:0000256" key="5">
    <source>
        <dbReference type="ARBA" id="ARBA00007417"/>
    </source>
</evidence>
<dbReference type="Gene3D" id="3.40.140.10">
    <property type="entry name" value="Cytidine Deaminase, domain 2"/>
    <property type="match status" value="1"/>
</dbReference>
<dbReference type="InterPro" id="IPR016192">
    <property type="entry name" value="APOBEC/CMP_deaminase_Zn-bd"/>
</dbReference>
<comment type="pathway">
    <text evidence="2 12">Cofactor biosynthesis; riboflavin biosynthesis; 5-amino-6-(D-ribitylamino)uracil from GTP: step 2/4.</text>
</comment>
<comment type="function">
    <text evidence="1 12">Converts 2,5-diamino-6-(ribosylamino)-4(3h)-pyrimidinone 5'-phosphate into 5-amino-6-(ribosylamino)-2,4(1h,3h)-pyrimidinedione 5'-phosphate.</text>
</comment>
<dbReference type="EMBL" id="JBIHMM010000002">
    <property type="protein sequence ID" value="MFH0254208.1"/>
    <property type="molecule type" value="Genomic_DNA"/>
</dbReference>
<dbReference type="CDD" id="cd01284">
    <property type="entry name" value="Riboflavin_deaminase-reductase"/>
    <property type="match status" value="1"/>
</dbReference>
<evidence type="ECO:0000256" key="12">
    <source>
        <dbReference type="PIRNR" id="PIRNR006769"/>
    </source>
</evidence>
<keyword evidence="10 12" id="KW-0560">Oxidoreductase</keyword>
<dbReference type="PROSITE" id="PS51747">
    <property type="entry name" value="CYT_DCMP_DEAMINASES_2"/>
    <property type="match status" value="1"/>
</dbReference>
<evidence type="ECO:0000256" key="10">
    <source>
        <dbReference type="ARBA" id="ARBA00023002"/>
    </source>
</evidence>
<dbReference type="RefSeq" id="WP_377171369.1">
    <property type="nucleotide sequence ID" value="NZ_JBHTJC010000002.1"/>
</dbReference>
<dbReference type="InterPro" id="IPR002125">
    <property type="entry name" value="CMP_dCMP_dom"/>
</dbReference>
<evidence type="ECO:0000256" key="9">
    <source>
        <dbReference type="ARBA" id="ARBA00022857"/>
    </source>
</evidence>
<keyword evidence="6 12" id="KW-0686">Riboflavin biosynthesis</keyword>
<keyword evidence="11" id="KW-0511">Multifunctional enzyme</keyword>
<dbReference type="PANTHER" id="PTHR38011:SF7">
    <property type="entry name" value="2,5-DIAMINO-6-RIBOSYLAMINO-4(3H)-PYRIMIDINONE 5'-PHOSPHATE REDUCTASE"/>
    <property type="match status" value="1"/>
</dbReference>
<proteinExistence type="inferred from homology"/>
<evidence type="ECO:0000256" key="1">
    <source>
        <dbReference type="ARBA" id="ARBA00002151"/>
    </source>
</evidence>
<comment type="similarity">
    <text evidence="4 12">In the N-terminal section; belongs to the cytidine and deoxycytidylate deaminase family.</text>
</comment>
<comment type="pathway">
    <text evidence="3 12">Cofactor biosynthesis; riboflavin biosynthesis; 5-amino-6-(D-ribitylamino)uracil from GTP: step 3/4.</text>
</comment>
<gene>
    <name evidence="14" type="primary">ribD</name>
    <name evidence="14" type="ORF">ACGRVM_09900</name>
</gene>
<comment type="similarity">
    <text evidence="5 12">In the C-terminal section; belongs to the HTP reductase family.</text>
</comment>
<keyword evidence="7 12" id="KW-0479">Metal-binding</keyword>
<dbReference type="NCBIfam" id="TIGR00227">
    <property type="entry name" value="ribD_Cterm"/>
    <property type="match status" value="1"/>
</dbReference>
<keyword evidence="9 12" id="KW-0521">NADP</keyword>
<evidence type="ECO:0000259" key="13">
    <source>
        <dbReference type="PROSITE" id="PS51747"/>
    </source>
</evidence>
<dbReference type="PIRSF" id="PIRSF006769">
    <property type="entry name" value="RibD"/>
    <property type="match status" value="1"/>
</dbReference>
<comment type="catalytic activity">
    <reaction evidence="12">
        <text>2,5-diamino-6-hydroxy-4-(5-phosphoribosylamino)-pyrimidine + H2O + H(+) = 5-amino-6-(5-phospho-D-ribosylamino)uracil + NH4(+)</text>
        <dbReference type="Rhea" id="RHEA:21868"/>
        <dbReference type="ChEBI" id="CHEBI:15377"/>
        <dbReference type="ChEBI" id="CHEBI:15378"/>
        <dbReference type="ChEBI" id="CHEBI:28938"/>
        <dbReference type="ChEBI" id="CHEBI:58453"/>
        <dbReference type="ChEBI" id="CHEBI:58614"/>
        <dbReference type="EC" id="3.5.4.26"/>
    </reaction>
</comment>
<dbReference type="NCBIfam" id="TIGR00326">
    <property type="entry name" value="eubact_ribD"/>
    <property type="match status" value="1"/>
</dbReference>
<evidence type="ECO:0000256" key="3">
    <source>
        <dbReference type="ARBA" id="ARBA00004910"/>
    </source>
</evidence>
<dbReference type="Pfam" id="PF00383">
    <property type="entry name" value="dCMP_cyt_deam_1"/>
    <property type="match status" value="1"/>
</dbReference>
<protein>
    <recommendedName>
        <fullName evidence="12">Riboflavin biosynthesis protein RibD</fullName>
    </recommendedName>
    <domain>
        <recommendedName>
            <fullName evidence="12">Diaminohydroxyphosphoribosylaminopyrimidine deaminase</fullName>
            <shortName evidence="12">DRAP deaminase</shortName>
            <ecNumber evidence="12">3.5.4.26</ecNumber>
        </recommendedName>
        <alternativeName>
            <fullName evidence="12">Riboflavin-specific deaminase</fullName>
        </alternativeName>
    </domain>
    <domain>
        <recommendedName>
            <fullName evidence="12">5-amino-6-(5-phosphoribosylamino)uracil reductase</fullName>
            <ecNumber evidence="12">1.1.1.193</ecNumber>
        </recommendedName>
        <alternativeName>
            <fullName evidence="12">HTP reductase</fullName>
        </alternativeName>
    </domain>
</protein>
<accession>A0ABW7I852</accession>
<evidence type="ECO:0000313" key="14">
    <source>
        <dbReference type="EMBL" id="MFH0254208.1"/>
    </source>
</evidence>
<comment type="catalytic activity">
    <reaction evidence="12">
        <text>5-amino-6-(5-phospho-D-ribitylamino)uracil + NADP(+) = 5-amino-6-(5-phospho-D-ribosylamino)uracil + NADPH + H(+)</text>
        <dbReference type="Rhea" id="RHEA:17845"/>
        <dbReference type="ChEBI" id="CHEBI:15378"/>
        <dbReference type="ChEBI" id="CHEBI:57783"/>
        <dbReference type="ChEBI" id="CHEBI:58349"/>
        <dbReference type="ChEBI" id="CHEBI:58421"/>
        <dbReference type="ChEBI" id="CHEBI:58453"/>
        <dbReference type="EC" id="1.1.1.193"/>
    </reaction>
</comment>
<dbReference type="PANTHER" id="PTHR38011">
    <property type="entry name" value="DIHYDROFOLATE REDUCTASE FAMILY PROTEIN (AFU_ORTHOLOGUE AFUA_8G06820)"/>
    <property type="match status" value="1"/>
</dbReference>
<dbReference type="GO" id="GO:0008835">
    <property type="term" value="F:diaminohydroxyphosphoribosylaminopyrimidine deaminase activity"/>
    <property type="evidence" value="ECO:0007669"/>
    <property type="project" value="UniProtKB-EC"/>
</dbReference>
<reference evidence="14 15" key="1">
    <citation type="submission" date="2024-10" db="EMBL/GenBank/DDBJ databases">
        <authorList>
            <person name="Yang X.-N."/>
        </authorList>
    </citation>
    <scope>NUCLEOTIDE SEQUENCE [LARGE SCALE GENOMIC DNA]</scope>
    <source>
        <strain evidence="14 15">CAU 1059</strain>
    </source>
</reference>
<evidence type="ECO:0000256" key="4">
    <source>
        <dbReference type="ARBA" id="ARBA00005259"/>
    </source>
</evidence>
<evidence type="ECO:0000256" key="7">
    <source>
        <dbReference type="ARBA" id="ARBA00022723"/>
    </source>
</evidence>
<dbReference type="PROSITE" id="PS00903">
    <property type="entry name" value="CYT_DCMP_DEAMINASES_1"/>
    <property type="match status" value="1"/>
</dbReference>
<keyword evidence="8 12" id="KW-0862">Zinc</keyword>
<dbReference type="Gene3D" id="3.40.430.10">
    <property type="entry name" value="Dihydrofolate Reductase, subunit A"/>
    <property type="match status" value="1"/>
</dbReference>
<dbReference type="InterPro" id="IPR050765">
    <property type="entry name" value="Riboflavin_Biosynth_HTPR"/>
</dbReference>
<comment type="caution">
    <text evidence="14">The sequence shown here is derived from an EMBL/GenBank/DDBJ whole genome shotgun (WGS) entry which is preliminary data.</text>
</comment>
<dbReference type="GO" id="GO:0008703">
    <property type="term" value="F:5-amino-6-(5-phosphoribosylamino)uracil reductase activity"/>
    <property type="evidence" value="ECO:0007669"/>
    <property type="project" value="UniProtKB-EC"/>
</dbReference>
<dbReference type="EC" id="1.1.1.193" evidence="12"/>
<keyword evidence="15" id="KW-1185">Reference proteome</keyword>
<evidence type="ECO:0000256" key="8">
    <source>
        <dbReference type="ARBA" id="ARBA00022833"/>
    </source>
</evidence>
<evidence type="ECO:0000256" key="11">
    <source>
        <dbReference type="ARBA" id="ARBA00023268"/>
    </source>
</evidence>
<dbReference type="SUPFAM" id="SSF53927">
    <property type="entry name" value="Cytidine deaminase-like"/>
    <property type="match status" value="1"/>
</dbReference>
<sequence length="356" mass="36705">MRAALALGRRGQGLTWPNPAVGCVIVADGRVVGRAHTGPGGRPHAEPQALAQAGAAARGATVYVTLEPCAHHGRTPPCADALVEAGVAQVVIACTDPDPRVSGRGIASLERAGIAVETGVMEREAARDLAGFLSRITQGRPEILLKLATSFDGRIATAGGESRWITGPEARRAVHAMRARHDAVMIGGGTARADDPMLTVRDMGAERQPVRIVVSRGLDLSLTSRLAVSARQVPLWLIHGPEADGARIAAWKALGARLIACPAEGGRLDLGAAMARLGDAGLTRVFCEGGGALAASLLGAGLVDRLAGFAAGMALGGDARPAIGALGLETLERAPRFALEETCRIGADTLTLWRRA</sequence>
<dbReference type="InterPro" id="IPR016193">
    <property type="entry name" value="Cytidine_deaminase-like"/>
</dbReference>
<organism evidence="14 15">
    <name type="scientific">Roseovarius aquimarinus</name>
    <dbReference type="NCBI Taxonomy" id="1229156"/>
    <lineage>
        <taxon>Bacteria</taxon>
        <taxon>Pseudomonadati</taxon>
        <taxon>Pseudomonadota</taxon>
        <taxon>Alphaproteobacteria</taxon>
        <taxon>Rhodobacterales</taxon>
        <taxon>Roseobacteraceae</taxon>
        <taxon>Roseovarius</taxon>
    </lineage>
</organism>
<evidence type="ECO:0000313" key="15">
    <source>
        <dbReference type="Proteomes" id="UP001607157"/>
    </source>
</evidence>
<dbReference type="Pfam" id="PF01872">
    <property type="entry name" value="RibD_C"/>
    <property type="match status" value="1"/>
</dbReference>
<dbReference type="SUPFAM" id="SSF53597">
    <property type="entry name" value="Dihydrofolate reductase-like"/>
    <property type="match status" value="1"/>
</dbReference>
<comment type="cofactor">
    <cofactor evidence="12">
        <name>Zn(2+)</name>
        <dbReference type="ChEBI" id="CHEBI:29105"/>
    </cofactor>
    <text evidence="12">Binds 1 zinc ion.</text>
</comment>
<dbReference type="InterPro" id="IPR002734">
    <property type="entry name" value="RibDG_C"/>
</dbReference>
<keyword evidence="12 14" id="KW-0378">Hydrolase</keyword>
<dbReference type="Proteomes" id="UP001607157">
    <property type="component" value="Unassembled WGS sequence"/>
</dbReference>
<evidence type="ECO:0000256" key="6">
    <source>
        <dbReference type="ARBA" id="ARBA00022619"/>
    </source>
</evidence>